<dbReference type="GO" id="GO:0016788">
    <property type="term" value="F:hydrolase activity, acting on ester bonds"/>
    <property type="evidence" value="ECO:0007669"/>
    <property type="project" value="UniProtKB-ARBA"/>
</dbReference>
<dbReference type="Gene3D" id="3.40.50.880">
    <property type="match status" value="1"/>
</dbReference>
<dbReference type="InterPro" id="IPR013428">
    <property type="entry name" value="Membrane-bound_put_N"/>
</dbReference>
<evidence type="ECO:0000256" key="4">
    <source>
        <dbReference type="ARBA" id="ARBA00023008"/>
    </source>
</evidence>
<dbReference type="CDD" id="cd04233">
    <property type="entry name" value="Auracyanin"/>
    <property type="match status" value="1"/>
</dbReference>
<feature type="compositionally biased region" description="Polar residues" evidence="6">
    <location>
        <begin position="690"/>
        <end position="702"/>
    </location>
</feature>
<dbReference type="SUPFAM" id="SSF52317">
    <property type="entry name" value="Class I glutamine amidotransferase-like"/>
    <property type="match status" value="1"/>
</dbReference>
<evidence type="ECO:0000256" key="7">
    <source>
        <dbReference type="SAM" id="SignalP"/>
    </source>
</evidence>
<dbReference type="Proteomes" id="UP000551616">
    <property type="component" value="Unassembled WGS sequence"/>
</dbReference>
<reference evidence="9 10" key="1">
    <citation type="submission" date="2020-05" db="EMBL/GenBank/DDBJ databases">
        <title>Bremerella alba sp. nov., a novel planctomycete isolated from the surface of the macroalga Fucus spiralis.</title>
        <authorList>
            <person name="Godinho O."/>
            <person name="Botelho R."/>
            <person name="Albuquerque L."/>
            <person name="Wiegand S."/>
            <person name="Da Costa M.S."/>
            <person name="Lobo-Da-Cunha A."/>
            <person name="Jogler C."/>
            <person name="Lage O.M."/>
        </authorList>
    </citation>
    <scope>NUCLEOTIDE SEQUENCE [LARGE SCALE GENOMIC DNA]</scope>
    <source>
        <strain evidence="9 10">FF15</strain>
    </source>
</reference>
<evidence type="ECO:0000256" key="6">
    <source>
        <dbReference type="SAM" id="MobiDB-lite"/>
    </source>
</evidence>
<dbReference type="InterPro" id="IPR013830">
    <property type="entry name" value="SGNH_hydro"/>
</dbReference>
<dbReference type="InterPro" id="IPR029010">
    <property type="entry name" value="ThuA-like"/>
</dbReference>
<feature type="chain" id="PRO_5030591504" description="Cytochrome c domain-containing protein" evidence="7">
    <location>
        <begin position="22"/>
        <end position="1612"/>
    </location>
</feature>
<evidence type="ECO:0000256" key="5">
    <source>
        <dbReference type="PROSITE-ProRule" id="PRU00433"/>
    </source>
</evidence>
<dbReference type="Pfam" id="PF06283">
    <property type="entry name" value="ThuA"/>
    <property type="match status" value="1"/>
</dbReference>
<evidence type="ECO:0000313" key="10">
    <source>
        <dbReference type="Proteomes" id="UP000551616"/>
    </source>
</evidence>
<dbReference type="GO" id="GO:0020037">
    <property type="term" value="F:heme binding"/>
    <property type="evidence" value="ECO:0007669"/>
    <property type="project" value="InterPro"/>
</dbReference>
<keyword evidence="3 5" id="KW-0408">Iron</keyword>
<dbReference type="CDD" id="cd01834">
    <property type="entry name" value="SGNH_hydrolase_like_2"/>
    <property type="match status" value="1"/>
</dbReference>
<keyword evidence="4" id="KW-0186">Copper</keyword>
<dbReference type="Pfam" id="PF23500">
    <property type="entry name" value="DUF7133"/>
    <property type="match status" value="2"/>
</dbReference>
<keyword evidence="7" id="KW-0732">Signal</keyword>
<dbReference type="NCBIfam" id="TIGR02604">
    <property type="entry name" value="Piru_Ver_Nterm"/>
    <property type="match status" value="1"/>
</dbReference>
<keyword evidence="10" id="KW-1185">Reference proteome</keyword>
<dbReference type="InterPro" id="IPR013427">
    <property type="entry name" value="Haem-bd_dom_put"/>
</dbReference>
<name>A0A7V8V5X6_9BACT</name>
<sequence>MIRTLLLAIALVVSCVTFSQANPLVYEGESGIGKGKHIVFLAGDHEYRSEESLPALARILAKHHGFKCTVLFSIDKKSGEILPGSSYMPGTEALKTADLMVIFLRFQDFPPEQMQPIVDYLERGGPVVGMRTSTHAFKIPENSEFARFSYNYKGKDYPLGFGRQVLGETWAGHYGKNHVMSTRLDIVPQRKEHAVLRGVKNPWVQAGGYWTEPMEDSTVLAMAQPLQTMEAGSPAAEGKMPCPGVWVRNYQSKSGKQGRVFTTTYGASEDLLNDGFRRMMVNGCLWAAGMEQQIKPDLNIDFVGPYQPVTFRFGGHRKGVTPAELQGWDVPILPDHSQGSKKKVTAMKAPPREQRRNARKRTVKDAKNSRIENPPEVTDADFSAFAIYEKTAPRPKSADPVPTSLPLKLKKGDHVALIGNTLFERSQDFGHFEAMLQKKFPQHQLVVRHLAWSADAIDVQPRPDNFADTQQHLVHENADVILAAFGFNESFAGPAGLADFRQALTKYLSDLKSKSFNGKSAARIVLVSPIANENIDNVPAASLNNANIQLYIDVMQEVAAEQEVAFVNVFPATAAEMDSPGTDLTINGVHLNQSGDQVFSAALFQQLFQEEPPAVSELLLDTIVDKNTQFFRRFRPLNTFYYTGGRNKDYGYLDFLPAMRNFDMMVANRDERIWDIAQGKDVPAKVDDSNVPSLPMTKQSRGANEWMSAEDEKKAFDVDPRFEVNLFAGEEEFPDIVNPIQMRWDSKARLWVSCSTTYPHVYPGNEPDDKLVILEDTDGDGKADKSTVFADNLHIPLSFEFGDGGVYVSEQPHLSFLKDNDGDDKADVHKVVLRGFGTEDSHHSLHDFTWTPDGDLIFRESIFHHSQVETPYGPVRQQNSGWFRFDPKAQRLISFGTYHSTNPWGVTFDHWGQHMASHPVYAEAHHAVDPPFPLQNDRPKGLQAYSGVCGHHFVDWSTFPSELQGTFIKVRYKPTNRVEILNWKEGPFGYTEEYVGDLLFSRNLSFIPVDLQWGPRGALYVCDWYNPIKGHAQYSLRDERRDRHSGRIWRITAKGMPLQDLPKIADASNEELIELLKRPEYAVRFMAKRELGDRDQAQVKRLLDAWLKTLDPSDPEYRHHQMEGIWTYRWIDAVDMVPTGEGTPERDLPVAVGVLEDLLACDNQHARAAATKQLRYWYPYVPQWEQRLKTAANDKNAIVRMQAAIAATYIGSKPAFTAMLDVLKHPRDGHVAYAITSALMSKPMRTHWEGNPRYGIARILKQSAKDSEIKEPKPTVAQAKFDAQKDLREVKITCLDERMLFDVKHFMVKPGQPLKIVFTNPDATDHNFVIVQPDALAEVGMAANEMAKDPTNADSDFIPREKMDLIIENTPMIGPTRAAQIAVLRFNAPKEEGIYPYVCTFPGHWVVMNGVMVVAQDDASAQALMDASVPQVIKEWKMTDFADFADHPRQKDDATLVRGMTAFVKARCNQCHVVAGHGTNLGPDLTESVKKLKGKELLQQMVDPSSQVNEKFQNVQFLTIGGRVITGVVVKEDKEAFHVATNLLTPNSLTTIPKDDVEQMAQSKISPMPGGLLNTLTKQEIYDLHSYLEAGGYEMPEHLKHLHNHGTHGEGN</sequence>
<feature type="region of interest" description="Disordered" evidence="6">
    <location>
        <begin position="329"/>
        <end position="375"/>
    </location>
</feature>
<feature type="signal peptide" evidence="7">
    <location>
        <begin position="1"/>
        <end position="21"/>
    </location>
</feature>
<organism evidence="9 10">
    <name type="scientific">Bremerella alba</name>
    <dbReference type="NCBI Taxonomy" id="980252"/>
    <lineage>
        <taxon>Bacteria</taxon>
        <taxon>Pseudomonadati</taxon>
        <taxon>Planctomycetota</taxon>
        <taxon>Planctomycetia</taxon>
        <taxon>Pirellulales</taxon>
        <taxon>Pirellulaceae</taxon>
        <taxon>Bremerella</taxon>
    </lineage>
</organism>
<dbReference type="InterPro" id="IPR036909">
    <property type="entry name" value="Cyt_c-like_dom_sf"/>
</dbReference>
<dbReference type="InterPro" id="IPR009056">
    <property type="entry name" value="Cyt_c-like_dom"/>
</dbReference>
<dbReference type="InterPro" id="IPR029062">
    <property type="entry name" value="Class_I_gatase-like"/>
</dbReference>
<accession>A0A7V8V5X6</accession>
<evidence type="ECO:0000256" key="1">
    <source>
        <dbReference type="ARBA" id="ARBA00022617"/>
    </source>
</evidence>
<feature type="domain" description="Cytochrome c" evidence="8">
    <location>
        <begin position="1454"/>
        <end position="1592"/>
    </location>
</feature>
<dbReference type="PROSITE" id="PS00196">
    <property type="entry name" value="COPPER_BLUE"/>
    <property type="match status" value="1"/>
</dbReference>
<dbReference type="InterPro" id="IPR028871">
    <property type="entry name" value="BlueCu_1_BS"/>
</dbReference>
<dbReference type="NCBIfam" id="TIGR02603">
    <property type="entry name" value="CxxCH_TIGR02603"/>
    <property type="match status" value="1"/>
</dbReference>
<dbReference type="Gene3D" id="2.60.40.420">
    <property type="entry name" value="Cupredoxins - blue copper proteins"/>
    <property type="match status" value="1"/>
</dbReference>
<dbReference type="Gene3D" id="3.40.50.1110">
    <property type="entry name" value="SGNH hydrolase"/>
    <property type="match status" value="1"/>
</dbReference>
<dbReference type="RefSeq" id="WP_207396981.1">
    <property type="nucleotide sequence ID" value="NZ_JABRWO010000007.1"/>
</dbReference>
<dbReference type="PANTHER" id="PTHR33546:SF1">
    <property type="entry name" value="LARGE, MULTIFUNCTIONAL SECRETED PROTEIN"/>
    <property type="match status" value="1"/>
</dbReference>
<dbReference type="Gene3D" id="1.25.10.10">
    <property type="entry name" value="Leucine-rich Repeat Variant"/>
    <property type="match status" value="1"/>
</dbReference>
<dbReference type="PANTHER" id="PTHR33546">
    <property type="entry name" value="LARGE, MULTIFUNCTIONAL SECRETED PROTEIN-RELATED"/>
    <property type="match status" value="1"/>
</dbReference>
<dbReference type="SUPFAM" id="SSF52266">
    <property type="entry name" value="SGNH hydrolase"/>
    <property type="match status" value="1"/>
</dbReference>
<protein>
    <recommendedName>
        <fullName evidence="8">Cytochrome c domain-containing protein</fullName>
    </recommendedName>
</protein>
<proteinExistence type="predicted"/>
<dbReference type="InterPro" id="IPR011989">
    <property type="entry name" value="ARM-like"/>
</dbReference>
<dbReference type="SUPFAM" id="SSF49503">
    <property type="entry name" value="Cupredoxins"/>
    <property type="match status" value="1"/>
</dbReference>
<evidence type="ECO:0000256" key="2">
    <source>
        <dbReference type="ARBA" id="ARBA00022723"/>
    </source>
</evidence>
<dbReference type="InterPro" id="IPR016024">
    <property type="entry name" value="ARM-type_fold"/>
</dbReference>
<dbReference type="InterPro" id="IPR055557">
    <property type="entry name" value="DUF7133"/>
</dbReference>
<dbReference type="Gene3D" id="1.10.760.10">
    <property type="entry name" value="Cytochrome c-like domain"/>
    <property type="match status" value="1"/>
</dbReference>
<gene>
    <name evidence="9" type="ORF">HOV93_27300</name>
</gene>
<evidence type="ECO:0000313" key="9">
    <source>
        <dbReference type="EMBL" id="MBA2115548.1"/>
    </source>
</evidence>
<dbReference type="GO" id="GO:0046872">
    <property type="term" value="F:metal ion binding"/>
    <property type="evidence" value="ECO:0007669"/>
    <property type="project" value="UniProtKB-KW"/>
</dbReference>
<dbReference type="InterPro" id="IPR008972">
    <property type="entry name" value="Cupredoxin"/>
</dbReference>
<dbReference type="SUPFAM" id="SSF63829">
    <property type="entry name" value="Calcium-dependent phosphotriesterase"/>
    <property type="match status" value="1"/>
</dbReference>
<comment type="caution">
    <text evidence="9">The sequence shown here is derived from an EMBL/GenBank/DDBJ whole genome shotgun (WGS) entry which is preliminary data.</text>
</comment>
<feature type="region of interest" description="Disordered" evidence="6">
    <location>
        <begin position="685"/>
        <end position="704"/>
    </location>
</feature>
<dbReference type="InterPro" id="IPR036514">
    <property type="entry name" value="SGNH_hydro_sf"/>
</dbReference>
<dbReference type="Pfam" id="PF13472">
    <property type="entry name" value="Lipase_GDSL_2"/>
    <property type="match status" value="1"/>
</dbReference>
<keyword evidence="2 5" id="KW-0479">Metal-binding</keyword>
<dbReference type="GO" id="GO:0009055">
    <property type="term" value="F:electron transfer activity"/>
    <property type="evidence" value="ECO:0007669"/>
    <property type="project" value="InterPro"/>
</dbReference>
<dbReference type="EMBL" id="JABRWO010000007">
    <property type="protein sequence ID" value="MBA2115548.1"/>
    <property type="molecule type" value="Genomic_DNA"/>
</dbReference>
<dbReference type="PROSITE" id="PS51007">
    <property type="entry name" value="CYTC"/>
    <property type="match status" value="1"/>
</dbReference>
<evidence type="ECO:0000256" key="3">
    <source>
        <dbReference type="ARBA" id="ARBA00023004"/>
    </source>
</evidence>
<evidence type="ECO:0000259" key="8">
    <source>
        <dbReference type="PROSITE" id="PS51007"/>
    </source>
</evidence>
<dbReference type="PROSITE" id="PS51257">
    <property type="entry name" value="PROKAR_LIPOPROTEIN"/>
    <property type="match status" value="1"/>
</dbReference>
<dbReference type="SUPFAM" id="SSF46626">
    <property type="entry name" value="Cytochrome c"/>
    <property type="match status" value="1"/>
</dbReference>
<keyword evidence="1 5" id="KW-0349">Heme</keyword>
<dbReference type="SUPFAM" id="SSF48371">
    <property type="entry name" value="ARM repeat"/>
    <property type="match status" value="1"/>
</dbReference>